<reference evidence="4 5" key="1">
    <citation type="journal article" date="2012" name="BMC Genomics">
        <title>Complete genome sequence of Saccharothrix espanaensis DSM 44229T and comparison to the other completely sequenced Pseudonocardiaceae.</title>
        <authorList>
            <person name="Strobel T."/>
            <person name="Al-Dilaimi A."/>
            <person name="Blom J."/>
            <person name="Gessner A."/>
            <person name="Kalinowski J."/>
            <person name="Luzhetska M."/>
            <person name="Puhler A."/>
            <person name="Szczepanowski R."/>
            <person name="Bechthold A."/>
            <person name="Ruckert C."/>
        </authorList>
    </citation>
    <scope>NUCLEOTIDE SEQUENCE [LARGE SCALE GENOMIC DNA]</scope>
    <source>
        <strain evidence="5">ATCC 51144 / DSM 44229 / JCM 9112 / NBRC 15066 / NRRL 15764</strain>
    </source>
</reference>
<feature type="transmembrane region" description="Helical" evidence="2">
    <location>
        <begin position="83"/>
        <end position="105"/>
    </location>
</feature>
<dbReference type="KEGG" id="sesp:BN6_75550"/>
<keyword evidence="5" id="KW-1185">Reference proteome</keyword>
<dbReference type="InterPro" id="IPR048567">
    <property type="entry name" value="CyanoTRADDas_TM"/>
</dbReference>
<evidence type="ECO:0000259" key="3">
    <source>
        <dbReference type="Pfam" id="PF20712"/>
    </source>
</evidence>
<feature type="region of interest" description="Disordered" evidence="1">
    <location>
        <begin position="1"/>
        <end position="20"/>
    </location>
</feature>
<accession>K0K3F4</accession>
<name>K0K3F4_SACES</name>
<keyword evidence="2" id="KW-1133">Transmembrane helix</keyword>
<dbReference type="HOGENOM" id="CLU_966081_0_0_11"/>
<evidence type="ECO:0000313" key="4">
    <source>
        <dbReference type="EMBL" id="CCH34780.1"/>
    </source>
</evidence>
<feature type="transmembrane region" description="Helical" evidence="2">
    <location>
        <begin position="44"/>
        <end position="63"/>
    </location>
</feature>
<keyword evidence="2" id="KW-0812">Transmembrane</keyword>
<feature type="transmembrane region" description="Helical" evidence="2">
    <location>
        <begin position="172"/>
        <end position="190"/>
    </location>
</feature>
<sequence length="288" mass="31789">MTQDNPQENSSEDNEEQAEQELKRIEMRVAWRKSPEYRRLSKQTAVLVIAIILLPLALLFITWPSELSPGETRGSGSLKAAEALSFAGATLLALVCFGGYAAFYLRLSSRRSFSDAQRVAEARRRLHEAEDVAEASEELELSALWRATQKRLDYYHEIATTQAEKSFRHSQWAIIGGFAVLILSVVIAAFSRSIGGAIAAGAIGTAGAGLAGYLGKTFLRTQEKTSNQLQSYFGQPLVFSQYLAAERLLDMLDGEQKAESVQDLIRSMASPNSLDELQSNAKIDQHDR</sequence>
<evidence type="ECO:0000256" key="1">
    <source>
        <dbReference type="SAM" id="MobiDB-lite"/>
    </source>
</evidence>
<proteinExistence type="predicted"/>
<evidence type="ECO:0000313" key="5">
    <source>
        <dbReference type="Proteomes" id="UP000006281"/>
    </source>
</evidence>
<dbReference type="RefSeq" id="WP_015104890.1">
    <property type="nucleotide sequence ID" value="NC_019673.1"/>
</dbReference>
<dbReference type="Pfam" id="PF20712">
    <property type="entry name" value="CyanoTRADDas_TM"/>
    <property type="match status" value="1"/>
</dbReference>
<gene>
    <name evidence="4" type="ordered locus">BN6_75550</name>
</gene>
<feature type="domain" description="Cyanobacterial TRADD-N associated 2 transmembrane" evidence="3">
    <location>
        <begin position="159"/>
        <end position="229"/>
    </location>
</feature>
<protein>
    <recommendedName>
        <fullName evidence="3">Cyanobacterial TRADD-N associated 2 transmembrane domain-containing protein</fullName>
    </recommendedName>
</protein>
<dbReference type="Proteomes" id="UP000006281">
    <property type="component" value="Chromosome"/>
</dbReference>
<keyword evidence="2" id="KW-0472">Membrane</keyword>
<dbReference type="OrthoDB" id="4318394at2"/>
<dbReference type="AlphaFoldDB" id="K0K3F4"/>
<dbReference type="EMBL" id="HE804045">
    <property type="protein sequence ID" value="CCH34780.1"/>
    <property type="molecule type" value="Genomic_DNA"/>
</dbReference>
<feature type="transmembrane region" description="Helical" evidence="2">
    <location>
        <begin position="196"/>
        <end position="214"/>
    </location>
</feature>
<dbReference type="eggNOG" id="ENOG5033BCR">
    <property type="taxonomic scope" value="Bacteria"/>
</dbReference>
<feature type="compositionally biased region" description="Acidic residues" evidence="1">
    <location>
        <begin position="10"/>
        <end position="19"/>
    </location>
</feature>
<evidence type="ECO:0000256" key="2">
    <source>
        <dbReference type="SAM" id="Phobius"/>
    </source>
</evidence>
<organism evidence="4 5">
    <name type="scientific">Saccharothrix espanaensis (strain ATCC 51144 / DSM 44229 / JCM 9112 / NBRC 15066 / NRRL 15764)</name>
    <dbReference type="NCBI Taxonomy" id="1179773"/>
    <lineage>
        <taxon>Bacteria</taxon>
        <taxon>Bacillati</taxon>
        <taxon>Actinomycetota</taxon>
        <taxon>Actinomycetes</taxon>
        <taxon>Pseudonocardiales</taxon>
        <taxon>Pseudonocardiaceae</taxon>
        <taxon>Saccharothrix</taxon>
    </lineage>
</organism>